<keyword evidence="2" id="KW-1185">Reference proteome</keyword>
<dbReference type="GO" id="GO:0005815">
    <property type="term" value="C:microtubule organizing center"/>
    <property type="evidence" value="ECO:0007669"/>
    <property type="project" value="TreeGrafter"/>
</dbReference>
<gene>
    <name evidence="1" type="ORF">K504DRAFT_457866</name>
</gene>
<dbReference type="SUPFAM" id="SSF69322">
    <property type="entry name" value="Tricorn protease domain 2"/>
    <property type="match status" value="1"/>
</dbReference>
<dbReference type="PANTHER" id="PTHR16220">
    <property type="entry name" value="WD REPEAT PROTEIN 8-RELATED"/>
    <property type="match status" value="1"/>
</dbReference>
<sequence>MTVWCLRTGRTVEIRDPKFEGRGKKGYGYKPAQTGTVGRGGRGGGRGGGGGGGGGVLAVLCRTAGQDILLLLAPRTYAVIRRIELTTVDAQGLKWSRDGRWIAIWDSAASGYGLCVYTADGHLYRTISRERSDEYNEWDVEGLGIKTVEWVPGDEWLAVGGWDRRVRILSTRTFSPAMYLDHTATIDVPGCPVYTEQVDDLKARTYKLTPQPTTPPKAPTEKSDATIIRQGISIVAFNSEGTMCATRDDSTPTTIWIWDLRSLKPRTVLIQHAAVKTFSWHPTDSSLLLIQAVQDAPTIYLYTTTSVASTSPSSIPGADAPAILDLSPKISKPAGSLPPKWDARWLPTAMDKKPALVFSHPQSYMLVYPEGKDTILRFDDAGEDSDDSLYDILTGRTPIPRLREDLDDGESDFEDDSGFQGVDADAGDIVGFEGDLPGYSTASFDDTFRERRNKVVNSKDRGESIFDESGMDEMF</sequence>
<dbReference type="PANTHER" id="PTHR16220:SF0">
    <property type="entry name" value="WD REPEAT-CONTAINING PROTEIN WRAP73"/>
    <property type="match status" value="1"/>
</dbReference>
<name>A0A6G1KS90_9PLEO</name>
<protein>
    <recommendedName>
        <fullName evidence="3">WD40 repeat-like protein</fullName>
    </recommendedName>
</protein>
<dbReference type="InterPro" id="IPR052778">
    <property type="entry name" value="Centrosome-WD_assoc"/>
</dbReference>
<evidence type="ECO:0008006" key="3">
    <source>
        <dbReference type="Google" id="ProtNLM"/>
    </source>
</evidence>
<reference evidence="1" key="1">
    <citation type="journal article" date="2020" name="Stud. Mycol.">
        <title>101 Dothideomycetes genomes: a test case for predicting lifestyles and emergence of pathogens.</title>
        <authorList>
            <person name="Haridas S."/>
            <person name="Albert R."/>
            <person name="Binder M."/>
            <person name="Bloem J."/>
            <person name="Labutti K."/>
            <person name="Salamov A."/>
            <person name="Andreopoulos B."/>
            <person name="Baker S."/>
            <person name="Barry K."/>
            <person name="Bills G."/>
            <person name="Bluhm B."/>
            <person name="Cannon C."/>
            <person name="Castanera R."/>
            <person name="Culley D."/>
            <person name="Daum C."/>
            <person name="Ezra D."/>
            <person name="Gonzalez J."/>
            <person name="Henrissat B."/>
            <person name="Kuo A."/>
            <person name="Liang C."/>
            <person name="Lipzen A."/>
            <person name="Lutzoni F."/>
            <person name="Magnuson J."/>
            <person name="Mondo S."/>
            <person name="Nolan M."/>
            <person name="Ohm R."/>
            <person name="Pangilinan J."/>
            <person name="Park H.-J."/>
            <person name="Ramirez L."/>
            <person name="Alfaro M."/>
            <person name="Sun H."/>
            <person name="Tritt A."/>
            <person name="Yoshinaga Y."/>
            <person name="Zwiers L.-H."/>
            <person name="Turgeon B."/>
            <person name="Goodwin S."/>
            <person name="Spatafora J."/>
            <person name="Crous P."/>
            <person name="Grigoriev I."/>
        </authorList>
    </citation>
    <scope>NUCLEOTIDE SEQUENCE</scope>
    <source>
        <strain evidence="1">CBS 279.74</strain>
    </source>
</reference>
<accession>A0A6G1KS90</accession>
<dbReference type="GO" id="GO:1990811">
    <property type="term" value="C:MWP complex"/>
    <property type="evidence" value="ECO:0007669"/>
    <property type="project" value="TreeGrafter"/>
</dbReference>
<evidence type="ECO:0000313" key="1">
    <source>
        <dbReference type="EMBL" id="KAF2715724.1"/>
    </source>
</evidence>
<dbReference type="EMBL" id="MU005764">
    <property type="protein sequence ID" value="KAF2715724.1"/>
    <property type="molecule type" value="Genomic_DNA"/>
</dbReference>
<evidence type="ECO:0000313" key="2">
    <source>
        <dbReference type="Proteomes" id="UP000799428"/>
    </source>
</evidence>
<proteinExistence type="predicted"/>
<dbReference type="AlphaFoldDB" id="A0A6G1KS90"/>
<dbReference type="Proteomes" id="UP000799428">
    <property type="component" value="Unassembled WGS sequence"/>
</dbReference>
<organism evidence="1 2">
    <name type="scientific">Pleomassaria siparia CBS 279.74</name>
    <dbReference type="NCBI Taxonomy" id="1314801"/>
    <lineage>
        <taxon>Eukaryota</taxon>
        <taxon>Fungi</taxon>
        <taxon>Dikarya</taxon>
        <taxon>Ascomycota</taxon>
        <taxon>Pezizomycotina</taxon>
        <taxon>Dothideomycetes</taxon>
        <taxon>Pleosporomycetidae</taxon>
        <taxon>Pleosporales</taxon>
        <taxon>Pleomassariaceae</taxon>
        <taxon>Pleomassaria</taxon>
    </lineage>
</organism>
<dbReference type="InterPro" id="IPR015943">
    <property type="entry name" value="WD40/YVTN_repeat-like_dom_sf"/>
</dbReference>
<dbReference type="GO" id="GO:1990810">
    <property type="term" value="P:microtubule anchoring at mitotic spindle pole body"/>
    <property type="evidence" value="ECO:0007669"/>
    <property type="project" value="TreeGrafter"/>
</dbReference>
<dbReference type="Gene3D" id="2.130.10.10">
    <property type="entry name" value="YVTN repeat-like/Quinoprotein amine dehydrogenase"/>
    <property type="match status" value="2"/>
</dbReference>
<dbReference type="OrthoDB" id="308690at2759"/>